<name>W1XTT9_9ZZZZ</name>
<protein>
    <submittedName>
        <fullName evidence="1">Uncharacterized protein</fullName>
    </submittedName>
</protein>
<evidence type="ECO:0000313" key="1">
    <source>
        <dbReference type="EMBL" id="ETJ33526.1"/>
    </source>
</evidence>
<dbReference type="AlphaFoldDB" id="W1XTT9"/>
<organism evidence="1">
    <name type="scientific">human gut metagenome</name>
    <dbReference type="NCBI Taxonomy" id="408170"/>
    <lineage>
        <taxon>unclassified sequences</taxon>
        <taxon>metagenomes</taxon>
        <taxon>organismal metagenomes</taxon>
    </lineage>
</organism>
<accession>W1XTT9</accession>
<comment type="caution">
    <text evidence="1">The sequence shown here is derived from an EMBL/GenBank/DDBJ whole genome shotgun (WGS) entry which is preliminary data.</text>
</comment>
<feature type="non-terminal residue" evidence="1">
    <location>
        <position position="29"/>
    </location>
</feature>
<sequence>MVIGLSLASTAVNDVMLKDGKYNLTYFII</sequence>
<proteinExistence type="predicted"/>
<reference evidence="1" key="1">
    <citation type="submission" date="2013-12" db="EMBL/GenBank/DDBJ databases">
        <title>A Varibaculum cambriense genome reconstructed from a premature infant gut community with otherwise low bacterial novelty that shifts toward anaerobic metabolism during the third week of life.</title>
        <authorList>
            <person name="Brown C.T."/>
            <person name="Sharon I."/>
            <person name="Thomas B.C."/>
            <person name="Castelle C.J."/>
            <person name="Morowitz M.J."/>
            <person name="Banfield J.F."/>
        </authorList>
    </citation>
    <scope>NUCLEOTIDE SEQUENCE</scope>
</reference>
<dbReference type="EMBL" id="AZMM01012019">
    <property type="protein sequence ID" value="ETJ33526.1"/>
    <property type="molecule type" value="Genomic_DNA"/>
</dbReference>
<gene>
    <name evidence="1" type="ORF">Q604_UNBC12019G0001</name>
</gene>